<keyword evidence="4" id="KW-1185">Reference proteome</keyword>
<dbReference type="EMBL" id="WHUW01000028">
    <property type="protein sequence ID" value="KAF8434566.1"/>
    <property type="molecule type" value="Genomic_DNA"/>
</dbReference>
<dbReference type="InterPro" id="IPR036890">
    <property type="entry name" value="HATPase_C_sf"/>
</dbReference>
<dbReference type="Gene3D" id="3.30.565.10">
    <property type="entry name" value="Histidine kinase-like ATPase, C-terminal domain"/>
    <property type="match status" value="1"/>
</dbReference>
<evidence type="ECO:0000259" key="2">
    <source>
        <dbReference type="Pfam" id="PF02518"/>
    </source>
</evidence>
<name>A0AAD4BM40_BOLED</name>
<comment type="similarity">
    <text evidence="1">Belongs to the DNA mismatch repair MutL/HexB family.</text>
</comment>
<organism evidence="3 4">
    <name type="scientific">Boletus edulis BED1</name>
    <dbReference type="NCBI Taxonomy" id="1328754"/>
    <lineage>
        <taxon>Eukaryota</taxon>
        <taxon>Fungi</taxon>
        <taxon>Dikarya</taxon>
        <taxon>Basidiomycota</taxon>
        <taxon>Agaricomycotina</taxon>
        <taxon>Agaricomycetes</taxon>
        <taxon>Agaricomycetidae</taxon>
        <taxon>Boletales</taxon>
        <taxon>Boletineae</taxon>
        <taxon>Boletaceae</taxon>
        <taxon>Boletoideae</taxon>
        <taxon>Boletus</taxon>
    </lineage>
</organism>
<dbReference type="GO" id="GO:0016887">
    <property type="term" value="F:ATP hydrolysis activity"/>
    <property type="evidence" value="ECO:0007669"/>
    <property type="project" value="InterPro"/>
</dbReference>
<feature type="domain" description="Histidine kinase/HSP90-like ATPase" evidence="2">
    <location>
        <begin position="28"/>
        <end position="69"/>
    </location>
</feature>
<comment type="caution">
    <text evidence="3">The sequence shown here is derived from an EMBL/GenBank/DDBJ whole genome shotgun (WGS) entry which is preliminary data.</text>
</comment>
<protein>
    <recommendedName>
        <fullName evidence="2">Histidine kinase/HSP90-like ATPase domain-containing protein</fullName>
    </recommendedName>
</protein>
<dbReference type="GO" id="GO:0032389">
    <property type="term" value="C:MutLalpha complex"/>
    <property type="evidence" value="ECO:0007669"/>
    <property type="project" value="TreeGrafter"/>
</dbReference>
<reference evidence="3" key="2">
    <citation type="journal article" date="2020" name="Nat. Commun.">
        <title>Large-scale genome sequencing of mycorrhizal fungi provides insights into the early evolution of symbiotic traits.</title>
        <authorList>
            <person name="Miyauchi S."/>
            <person name="Kiss E."/>
            <person name="Kuo A."/>
            <person name="Drula E."/>
            <person name="Kohler A."/>
            <person name="Sanchez-Garcia M."/>
            <person name="Morin E."/>
            <person name="Andreopoulos B."/>
            <person name="Barry K.W."/>
            <person name="Bonito G."/>
            <person name="Buee M."/>
            <person name="Carver A."/>
            <person name="Chen C."/>
            <person name="Cichocki N."/>
            <person name="Clum A."/>
            <person name="Culley D."/>
            <person name="Crous P.W."/>
            <person name="Fauchery L."/>
            <person name="Girlanda M."/>
            <person name="Hayes R.D."/>
            <person name="Keri Z."/>
            <person name="LaButti K."/>
            <person name="Lipzen A."/>
            <person name="Lombard V."/>
            <person name="Magnuson J."/>
            <person name="Maillard F."/>
            <person name="Murat C."/>
            <person name="Nolan M."/>
            <person name="Ohm R.A."/>
            <person name="Pangilinan J."/>
            <person name="Pereira M.F."/>
            <person name="Perotto S."/>
            <person name="Peter M."/>
            <person name="Pfister S."/>
            <person name="Riley R."/>
            <person name="Sitrit Y."/>
            <person name="Stielow J.B."/>
            <person name="Szollosi G."/>
            <person name="Zifcakova L."/>
            <person name="Stursova M."/>
            <person name="Spatafora J.W."/>
            <person name="Tedersoo L."/>
            <person name="Vaario L.M."/>
            <person name="Yamada A."/>
            <person name="Yan M."/>
            <person name="Wang P."/>
            <person name="Xu J."/>
            <person name="Bruns T."/>
            <person name="Baldrian P."/>
            <person name="Vilgalys R."/>
            <person name="Dunand C."/>
            <person name="Henrissat B."/>
            <person name="Grigoriev I.V."/>
            <person name="Hibbett D."/>
            <person name="Nagy L.G."/>
            <person name="Martin F.M."/>
        </authorList>
    </citation>
    <scope>NUCLEOTIDE SEQUENCE</scope>
    <source>
        <strain evidence="3">BED1</strain>
    </source>
</reference>
<evidence type="ECO:0000256" key="1">
    <source>
        <dbReference type="ARBA" id="ARBA00006082"/>
    </source>
</evidence>
<gene>
    <name evidence="3" type="ORF">L210DRAFT_1061586</name>
</gene>
<dbReference type="PANTHER" id="PTHR10073">
    <property type="entry name" value="DNA MISMATCH REPAIR PROTEIN MLH, PMS, MUTL"/>
    <property type="match status" value="1"/>
</dbReference>
<dbReference type="InterPro" id="IPR038973">
    <property type="entry name" value="MutL/Mlh/Pms-like"/>
</dbReference>
<dbReference type="SUPFAM" id="SSF55874">
    <property type="entry name" value="ATPase domain of HSP90 chaperone/DNA topoisomerase II/histidine kinase"/>
    <property type="match status" value="1"/>
</dbReference>
<dbReference type="Pfam" id="PF02518">
    <property type="entry name" value="HATPase_c"/>
    <property type="match status" value="1"/>
</dbReference>
<dbReference type="GO" id="GO:0140664">
    <property type="term" value="F:ATP-dependent DNA damage sensor activity"/>
    <property type="evidence" value="ECO:0007669"/>
    <property type="project" value="InterPro"/>
</dbReference>
<dbReference type="Proteomes" id="UP001194468">
    <property type="component" value="Unassembled WGS sequence"/>
</dbReference>
<evidence type="ECO:0000313" key="4">
    <source>
        <dbReference type="Proteomes" id="UP001194468"/>
    </source>
</evidence>
<dbReference type="PANTHER" id="PTHR10073:SF12">
    <property type="entry name" value="DNA MISMATCH REPAIR PROTEIN MLH1"/>
    <property type="match status" value="1"/>
</dbReference>
<reference evidence="3" key="1">
    <citation type="submission" date="2019-10" db="EMBL/GenBank/DDBJ databases">
        <authorList>
            <consortium name="DOE Joint Genome Institute"/>
            <person name="Kuo A."/>
            <person name="Miyauchi S."/>
            <person name="Kiss E."/>
            <person name="Drula E."/>
            <person name="Kohler A."/>
            <person name="Sanchez-Garcia M."/>
            <person name="Andreopoulos B."/>
            <person name="Barry K.W."/>
            <person name="Bonito G."/>
            <person name="Buee M."/>
            <person name="Carver A."/>
            <person name="Chen C."/>
            <person name="Cichocki N."/>
            <person name="Clum A."/>
            <person name="Culley D."/>
            <person name="Crous P.W."/>
            <person name="Fauchery L."/>
            <person name="Girlanda M."/>
            <person name="Hayes R."/>
            <person name="Keri Z."/>
            <person name="LaButti K."/>
            <person name="Lipzen A."/>
            <person name="Lombard V."/>
            <person name="Magnuson J."/>
            <person name="Maillard F."/>
            <person name="Morin E."/>
            <person name="Murat C."/>
            <person name="Nolan M."/>
            <person name="Ohm R."/>
            <person name="Pangilinan J."/>
            <person name="Pereira M."/>
            <person name="Perotto S."/>
            <person name="Peter M."/>
            <person name="Riley R."/>
            <person name="Sitrit Y."/>
            <person name="Stielow B."/>
            <person name="Szollosi G."/>
            <person name="Zifcakova L."/>
            <person name="Stursova M."/>
            <person name="Spatafora J.W."/>
            <person name="Tedersoo L."/>
            <person name="Vaario L.-M."/>
            <person name="Yamada A."/>
            <person name="Yan M."/>
            <person name="Wang P."/>
            <person name="Xu J."/>
            <person name="Bruns T."/>
            <person name="Baldrian P."/>
            <person name="Vilgalys R."/>
            <person name="Henrissat B."/>
            <person name="Grigoriev I.V."/>
            <person name="Hibbett D."/>
            <person name="Nagy L.G."/>
            <person name="Martin F.M."/>
        </authorList>
    </citation>
    <scope>NUCLEOTIDE SEQUENCE</scope>
    <source>
        <strain evidence="3">BED1</strain>
    </source>
</reference>
<evidence type="ECO:0000313" key="3">
    <source>
        <dbReference type="EMBL" id="KAF8434566.1"/>
    </source>
</evidence>
<sequence length="84" mass="9085">MGEQAIQRLHESLINPIAAGEIMHRTASTLKELLENCLDVGATSIRITVKDGGMKLLQIQDNGCGIRVLVLASPSHFPSFDSLI</sequence>
<proteinExistence type="inferred from homology"/>
<dbReference type="InterPro" id="IPR003594">
    <property type="entry name" value="HATPase_dom"/>
</dbReference>
<dbReference type="AlphaFoldDB" id="A0AAD4BM40"/>
<dbReference type="GO" id="GO:0006298">
    <property type="term" value="P:mismatch repair"/>
    <property type="evidence" value="ECO:0007669"/>
    <property type="project" value="InterPro"/>
</dbReference>
<accession>A0AAD4BM40</accession>